<protein>
    <submittedName>
        <fullName evidence="2">Uncharacterized protein</fullName>
    </submittedName>
</protein>
<accession>A0A1I0I6N0</accession>
<feature type="transmembrane region" description="Helical" evidence="1">
    <location>
        <begin position="58"/>
        <end position="75"/>
    </location>
</feature>
<feature type="transmembrane region" description="Helical" evidence="1">
    <location>
        <begin position="35"/>
        <end position="51"/>
    </location>
</feature>
<dbReference type="EMBL" id="FOHJ01000011">
    <property type="protein sequence ID" value="SET92230.1"/>
    <property type="molecule type" value="Genomic_DNA"/>
</dbReference>
<keyword evidence="1" id="KW-0472">Membrane</keyword>
<sequence>MYKWTFLQLLFILWSVYLLTTYLSAKDHPLVNVLFFIWFLGLAFYGGRYFISSGKVRLLYIGLAFLVIYGGYKLWHVLT</sequence>
<dbReference type="Proteomes" id="UP000199095">
    <property type="component" value="Unassembled WGS sequence"/>
</dbReference>
<evidence type="ECO:0000256" key="1">
    <source>
        <dbReference type="SAM" id="Phobius"/>
    </source>
</evidence>
<proteinExistence type="predicted"/>
<name>A0A1I0I6N0_9BACI</name>
<gene>
    <name evidence="2" type="ORF">SAMN05421676_1116</name>
</gene>
<dbReference type="AlphaFoldDB" id="A0A1I0I6N0"/>
<evidence type="ECO:0000313" key="2">
    <source>
        <dbReference type="EMBL" id="SET92230.1"/>
    </source>
</evidence>
<keyword evidence="1" id="KW-1133">Transmembrane helix</keyword>
<organism evidence="2 3">
    <name type="scientific">Salinibacillus kushneri</name>
    <dbReference type="NCBI Taxonomy" id="237682"/>
    <lineage>
        <taxon>Bacteria</taxon>
        <taxon>Bacillati</taxon>
        <taxon>Bacillota</taxon>
        <taxon>Bacilli</taxon>
        <taxon>Bacillales</taxon>
        <taxon>Bacillaceae</taxon>
        <taxon>Salinibacillus</taxon>
    </lineage>
</organism>
<reference evidence="3" key="1">
    <citation type="submission" date="2016-10" db="EMBL/GenBank/DDBJ databases">
        <authorList>
            <person name="Varghese N."/>
            <person name="Submissions S."/>
        </authorList>
    </citation>
    <scope>NUCLEOTIDE SEQUENCE [LARGE SCALE GENOMIC DNA]</scope>
    <source>
        <strain evidence="3">CGMCC 1.3566</strain>
    </source>
</reference>
<keyword evidence="3" id="KW-1185">Reference proteome</keyword>
<keyword evidence="1" id="KW-0812">Transmembrane</keyword>
<evidence type="ECO:0000313" key="3">
    <source>
        <dbReference type="Proteomes" id="UP000199095"/>
    </source>
</evidence>